<dbReference type="AlphaFoldDB" id="A0AA41Y9X1"/>
<evidence type="ECO:0000313" key="4">
    <source>
        <dbReference type="EMBL" id="MCW0484884.1"/>
    </source>
</evidence>
<reference evidence="4" key="1">
    <citation type="submission" date="2022-10" db="EMBL/GenBank/DDBJ databases">
        <title>Gaoshiqiia sediminis gen. nov., sp. nov., isolated from coastal sediment.</title>
        <authorList>
            <person name="Yu W.X."/>
            <person name="Mu D.S."/>
            <person name="Du J.Z."/>
            <person name="Liang Y.Q."/>
        </authorList>
    </citation>
    <scope>NUCLEOTIDE SEQUENCE</scope>
    <source>
        <strain evidence="4">A06</strain>
    </source>
</reference>
<dbReference type="Gene3D" id="3.55.50.30">
    <property type="match status" value="1"/>
</dbReference>
<dbReference type="InterPro" id="IPR012373">
    <property type="entry name" value="Ferrdict_sens_TM"/>
</dbReference>
<feature type="transmembrane region" description="Helical" evidence="1">
    <location>
        <begin position="86"/>
        <end position="105"/>
    </location>
</feature>
<evidence type="ECO:0000256" key="1">
    <source>
        <dbReference type="SAM" id="Phobius"/>
    </source>
</evidence>
<dbReference type="Proteomes" id="UP001163821">
    <property type="component" value="Unassembled WGS sequence"/>
</dbReference>
<dbReference type="InterPro" id="IPR032508">
    <property type="entry name" value="FecR_C"/>
</dbReference>
<dbReference type="PANTHER" id="PTHR30273">
    <property type="entry name" value="PERIPLASMIC SIGNAL SENSOR AND SIGMA FACTOR ACTIVATOR FECR-RELATED"/>
    <property type="match status" value="1"/>
</dbReference>
<keyword evidence="1" id="KW-0472">Membrane</keyword>
<dbReference type="PANTHER" id="PTHR30273:SF2">
    <property type="entry name" value="PROTEIN FECR"/>
    <property type="match status" value="1"/>
</dbReference>
<feature type="domain" description="Protein FecR C-terminal" evidence="3">
    <location>
        <begin position="256"/>
        <end position="321"/>
    </location>
</feature>
<dbReference type="Gene3D" id="2.60.120.1440">
    <property type="match status" value="1"/>
</dbReference>
<evidence type="ECO:0000313" key="5">
    <source>
        <dbReference type="Proteomes" id="UP001163821"/>
    </source>
</evidence>
<comment type="caution">
    <text evidence="4">The sequence shown here is derived from an EMBL/GenBank/DDBJ whole genome shotgun (WGS) entry which is preliminary data.</text>
</comment>
<dbReference type="Pfam" id="PF16344">
    <property type="entry name" value="FecR_C"/>
    <property type="match status" value="1"/>
</dbReference>
<gene>
    <name evidence="4" type="ORF">N2K84_19280</name>
</gene>
<name>A0AA41Y9X1_9BACT</name>
<keyword evidence="1" id="KW-1133">Transmembrane helix</keyword>
<dbReference type="EMBL" id="JAPAAF010000059">
    <property type="protein sequence ID" value="MCW0484884.1"/>
    <property type="molecule type" value="Genomic_DNA"/>
</dbReference>
<sequence length="341" mass="39180">MAINRRHIDKVYGQKFSLLDQKMLEKYFEDNDLNEEAKQVVKAQWEQFHPEKDTPQNLDHVFHKLYYAISNYSGPSSKSIKLNFRIVQIAAILVVGILIAASLYLTRRHVPTVENQQVEFISTSGFRNHFKLPDGTSGWLGADSEVKYHLDQKNQRIVSLNGLAFFDVVHNNSPFIVKTPKNLNIEVKGTRFNVSAYSSDPSCEVVLEKGSVWLSNNRGLKEEMTPNDRVVFHPEMNKLEKSKVNTYDFLAWIDGKLVMKDVPLKEACLKLSRFYNVEIEVNATGIEREKVRLVLEDESLDDALKLLSVIAPVSCRIQERKAQNNDSYSKRKVFITNKQPM</sequence>
<dbReference type="PIRSF" id="PIRSF018266">
    <property type="entry name" value="FecR"/>
    <property type="match status" value="1"/>
</dbReference>
<dbReference type="InterPro" id="IPR006860">
    <property type="entry name" value="FecR"/>
</dbReference>
<organism evidence="4 5">
    <name type="scientific">Gaoshiqia sediminis</name>
    <dbReference type="NCBI Taxonomy" id="2986998"/>
    <lineage>
        <taxon>Bacteria</taxon>
        <taxon>Pseudomonadati</taxon>
        <taxon>Bacteroidota</taxon>
        <taxon>Bacteroidia</taxon>
        <taxon>Marinilabiliales</taxon>
        <taxon>Prolixibacteraceae</taxon>
        <taxon>Gaoshiqia</taxon>
    </lineage>
</organism>
<dbReference type="RefSeq" id="WP_282593475.1">
    <property type="nucleotide sequence ID" value="NZ_JAPAAF010000059.1"/>
</dbReference>
<feature type="domain" description="FecR protein" evidence="2">
    <location>
        <begin position="123"/>
        <end position="212"/>
    </location>
</feature>
<protein>
    <submittedName>
        <fullName evidence="4">FecR domain-containing protein</fullName>
    </submittedName>
</protein>
<proteinExistence type="predicted"/>
<dbReference type="Pfam" id="PF04773">
    <property type="entry name" value="FecR"/>
    <property type="match status" value="1"/>
</dbReference>
<accession>A0AA41Y9X1</accession>
<dbReference type="GO" id="GO:0016989">
    <property type="term" value="F:sigma factor antagonist activity"/>
    <property type="evidence" value="ECO:0007669"/>
    <property type="project" value="TreeGrafter"/>
</dbReference>
<keyword evidence="1" id="KW-0812">Transmembrane</keyword>
<evidence type="ECO:0000259" key="2">
    <source>
        <dbReference type="Pfam" id="PF04773"/>
    </source>
</evidence>
<keyword evidence="5" id="KW-1185">Reference proteome</keyword>
<evidence type="ECO:0000259" key="3">
    <source>
        <dbReference type="Pfam" id="PF16344"/>
    </source>
</evidence>